<evidence type="ECO:0000256" key="2">
    <source>
        <dbReference type="ARBA" id="ARBA00022475"/>
    </source>
</evidence>
<evidence type="ECO:0000256" key="7">
    <source>
        <dbReference type="ARBA" id="ARBA00023136"/>
    </source>
</evidence>
<feature type="transmembrane region" description="Helical" evidence="10">
    <location>
        <begin position="514"/>
        <end position="536"/>
    </location>
</feature>
<feature type="transmembrane region" description="Helical" evidence="10">
    <location>
        <begin position="261"/>
        <end position="281"/>
    </location>
</feature>
<evidence type="ECO:0000313" key="12">
    <source>
        <dbReference type="Proteomes" id="UP000600918"/>
    </source>
</evidence>
<keyword evidence="2" id="KW-1003">Cell membrane</keyword>
<evidence type="ECO:0000256" key="5">
    <source>
        <dbReference type="ARBA" id="ARBA00022725"/>
    </source>
</evidence>
<feature type="transmembrane region" description="Helical" evidence="10">
    <location>
        <begin position="412"/>
        <end position="436"/>
    </location>
</feature>
<accession>A0A834JG65</accession>
<dbReference type="EMBL" id="JACSDY010000025">
    <property type="protein sequence ID" value="KAF7387713.1"/>
    <property type="molecule type" value="Genomic_DNA"/>
</dbReference>
<keyword evidence="3" id="KW-0716">Sensory transduction</keyword>
<evidence type="ECO:0000256" key="8">
    <source>
        <dbReference type="ARBA" id="ARBA00023170"/>
    </source>
</evidence>
<feature type="transmembrane region" description="Helical" evidence="10">
    <location>
        <begin position="21"/>
        <end position="42"/>
    </location>
</feature>
<keyword evidence="6 10" id="KW-1133">Transmembrane helix</keyword>
<evidence type="ECO:0000256" key="9">
    <source>
        <dbReference type="ARBA" id="ARBA00023224"/>
    </source>
</evidence>
<organism evidence="11 12">
    <name type="scientific">Vespula pensylvanica</name>
    <name type="common">Western yellow jacket</name>
    <name type="synonym">Wasp</name>
    <dbReference type="NCBI Taxonomy" id="30213"/>
    <lineage>
        <taxon>Eukaryota</taxon>
        <taxon>Metazoa</taxon>
        <taxon>Ecdysozoa</taxon>
        <taxon>Arthropoda</taxon>
        <taxon>Hexapoda</taxon>
        <taxon>Insecta</taxon>
        <taxon>Pterygota</taxon>
        <taxon>Neoptera</taxon>
        <taxon>Endopterygota</taxon>
        <taxon>Hymenoptera</taxon>
        <taxon>Apocrita</taxon>
        <taxon>Aculeata</taxon>
        <taxon>Vespoidea</taxon>
        <taxon>Vespidae</taxon>
        <taxon>Vespinae</taxon>
        <taxon>Vespula</taxon>
    </lineage>
</organism>
<keyword evidence="9" id="KW-0807">Transducer</keyword>
<dbReference type="PANTHER" id="PTHR21137:SF35">
    <property type="entry name" value="ODORANT RECEPTOR 19A-RELATED"/>
    <property type="match status" value="1"/>
</dbReference>
<protein>
    <recommendedName>
        <fullName evidence="13">Odorant receptor</fullName>
    </recommendedName>
</protein>
<comment type="subcellular location">
    <subcellularLocation>
        <location evidence="1">Cell membrane</location>
        <topology evidence="1">Multi-pass membrane protein</topology>
    </subcellularLocation>
</comment>
<keyword evidence="7 10" id="KW-0472">Membrane</keyword>
<keyword evidence="12" id="KW-1185">Reference proteome</keyword>
<sequence length="550" mass="63333">MTFSKRLLCLSGIWPLEIRDSLFISFIVYGLVFNILALLDMIKYIKNFGYILANVMEYMVIIMALTKLIMLRIKFIIILFPWATFLTLSYYLKAIIPNILMVRANSSSEYKLSAQIKLLEPTDAKRYALDCLFELIRVIMIISDYLGADALLISIGFHLTGQLAILKYRVRCSLNDTHGSRQRIRKIILGHHRLIRLADLLEDSFNIIIGQHLFGTTILLCVSSYRMLTMTDFSDALKAMEFSKRLLCITGIWPLEIRDSLFISFIIFGIVFNILALLDMIKYIKNFGYILANVMEYAVIIMALIKHIMLRIKCRSLSQFLIETKADYTPDNYKNDEERLIFFKYNKLSYRLIIILIPCAAFLTFFYSLKGVIPNILMVRANSSSEYKLSAQIKLLEPTDAKRYALDCLFEIIRVVMIVSDYMGVDALLISFGFHLTGQLAILRCRVRGFLNDTEGSREGIRKIILGHHRLIRLTDLLEDSFNIIIGQHLFGTTILLCVSSYRMLTSLALIETTGIITFVVFALLLMCKLFFYCYVGESLLEEVIHQILI</sequence>
<dbReference type="GO" id="GO:0005886">
    <property type="term" value="C:plasma membrane"/>
    <property type="evidence" value="ECO:0007669"/>
    <property type="project" value="UniProtKB-SubCell"/>
</dbReference>
<gene>
    <name evidence="11" type="ORF">H0235_018435</name>
</gene>
<feature type="transmembrane region" description="Helical" evidence="10">
    <location>
        <begin position="48"/>
        <end position="66"/>
    </location>
</feature>
<evidence type="ECO:0000256" key="3">
    <source>
        <dbReference type="ARBA" id="ARBA00022606"/>
    </source>
</evidence>
<evidence type="ECO:0000313" key="11">
    <source>
        <dbReference type="EMBL" id="KAF7387713.1"/>
    </source>
</evidence>
<dbReference type="GO" id="GO:0004984">
    <property type="term" value="F:olfactory receptor activity"/>
    <property type="evidence" value="ECO:0007669"/>
    <property type="project" value="InterPro"/>
</dbReference>
<keyword evidence="5" id="KW-0552">Olfaction</keyword>
<feature type="transmembrane region" description="Helical" evidence="10">
    <location>
        <begin position="482"/>
        <end position="502"/>
    </location>
</feature>
<feature type="transmembrane region" description="Helical" evidence="10">
    <location>
        <begin position="348"/>
        <end position="369"/>
    </location>
</feature>
<proteinExistence type="predicted"/>
<keyword evidence="4 10" id="KW-0812">Transmembrane</keyword>
<evidence type="ECO:0008006" key="13">
    <source>
        <dbReference type="Google" id="ProtNLM"/>
    </source>
</evidence>
<dbReference type="GO" id="GO:0007165">
    <property type="term" value="P:signal transduction"/>
    <property type="evidence" value="ECO:0007669"/>
    <property type="project" value="UniProtKB-KW"/>
</dbReference>
<dbReference type="PANTHER" id="PTHR21137">
    <property type="entry name" value="ODORANT RECEPTOR"/>
    <property type="match status" value="1"/>
</dbReference>
<feature type="transmembrane region" description="Helical" evidence="10">
    <location>
        <begin position="287"/>
        <end position="305"/>
    </location>
</feature>
<evidence type="ECO:0000256" key="1">
    <source>
        <dbReference type="ARBA" id="ARBA00004651"/>
    </source>
</evidence>
<name>A0A834JG65_VESPE</name>
<dbReference type="InterPro" id="IPR004117">
    <property type="entry name" value="7tm6_olfct_rcpt"/>
</dbReference>
<evidence type="ECO:0000256" key="6">
    <source>
        <dbReference type="ARBA" id="ARBA00022989"/>
    </source>
</evidence>
<comment type="caution">
    <text evidence="11">The sequence shown here is derived from an EMBL/GenBank/DDBJ whole genome shotgun (WGS) entry which is preliminary data.</text>
</comment>
<feature type="transmembrane region" description="Helical" evidence="10">
    <location>
        <begin position="135"/>
        <end position="159"/>
    </location>
</feature>
<keyword evidence="8" id="KW-0675">Receptor</keyword>
<reference evidence="11" key="1">
    <citation type="journal article" date="2020" name="G3 (Bethesda)">
        <title>High-Quality Assemblies for Three Invasive Social Wasps from the &lt;i&gt;Vespula&lt;/i&gt; Genus.</title>
        <authorList>
            <person name="Harrop T.W.R."/>
            <person name="Guhlin J."/>
            <person name="McLaughlin G.M."/>
            <person name="Permina E."/>
            <person name="Stockwell P."/>
            <person name="Gilligan J."/>
            <person name="Le Lec M.F."/>
            <person name="Gruber M.A.M."/>
            <person name="Quinn O."/>
            <person name="Lovegrove M."/>
            <person name="Duncan E.J."/>
            <person name="Remnant E.J."/>
            <person name="Van Eeckhoven J."/>
            <person name="Graham B."/>
            <person name="Knapp R.A."/>
            <person name="Langford K.W."/>
            <person name="Kronenberg Z."/>
            <person name="Press M.O."/>
            <person name="Eacker S.M."/>
            <person name="Wilson-Rankin E.E."/>
            <person name="Purcell J."/>
            <person name="Lester P.J."/>
            <person name="Dearden P.K."/>
        </authorList>
    </citation>
    <scope>NUCLEOTIDE SEQUENCE</scope>
    <source>
        <strain evidence="11">Volc-1</strain>
    </source>
</reference>
<dbReference type="Pfam" id="PF02949">
    <property type="entry name" value="7tm_6"/>
    <property type="match status" value="2"/>
</dbReference>
<dbReference type="GO" id="GO:0005549">
    <property type="term" value="F:odorant binding"/>
    <property type="evidence" value="ECO:0007669"/>
    <property type="project" value="InterPro"/>
</dbReference>
<evidence type="ECO:0000256" key="4">
    <source>
        <dbReference type="ARBA" id="ARBA00022692"/>
    </source>
</evidence>
<feature type="transmembrane region" description="Helical" evidence="10">
    <location>
        <begin position="73"/>
        <end position="92"/>
    </location>
</feature>
<evidence type="ECO:0000256" key="10">
    <source>
        <dbReference type="SAM" id="Phobius"/>
    </source>
</evidence>
<dbReference type="Proteomes" id="UP000600918">
    <property type="component" value="Unassembled WGS sequence"/>
</dbReference>
<dbReference type="AlphaFoldDB" id="A0A834JG65"/>